<protein>
    <recommendedName>
        <fullName evidence="10">DUF396-domain-containing protein</fullName>
    </recommendedName>
</protein>
<dbReference type="GO" id="GO:0030134">
    <property type="term" value="C:COPII-coated ER to Golgi transport vesicle"/>
    <property type="evidence" value="ECO:0007669"/>
    <property type="project" value="TreeGrafter"/>
</dbReference>
<dbReference type="OrthoDB" id="28257at2759"/>
<evidence type="ECO:0000256" key="2">
    <source>
        <dbReference type="ARBA" id="ARBA00008096"/>
    </source>
</evidence>
<dbReference type="GO" id="GO:0097020">
    <property type="term" value="F:COPII receptor activity"/>
    <property type="evidence" value="ECO:0007669"/>
    <property type="project" value="InterPro"/>
</dbReference>
<feature type="transmembrane region" description="Helical" evidence="7">
    <location>
        <begin position="140"/>
        <end position="161"/>
    </location>
</feature>
<evidence type="ECO:0000256" key="3">
    <source>
        <dbReference type="ARBA" id="ARBA00022692"/>
    </source>
</evidence>
<keyword evidence="4 7" id="KW-1133">Transmembrane helix</keyword>
<comment type="caution">
    <text evidence="8">The sequence shown here is derived from an EMBL/GenBank/DDBJ whole genome shotgun (WGS) entry which is preliminary data.</text>
</comment>
<keyword evidence="5 7" id="KW-0472">Membrane</keyword>
<accession>A0A4Y9YY68</accession>
<feature type="transmembrane region" description="Helical" evidence="7">
    <location>
        <begin position="6"/>
        <end position="31"/>
    </location>
</feature>
<evidence type="ECO:0008006" key="10">
    <source>
        <dbReference type="Google" id="ProtNLM"/>
    </source>
</evidence>
<dbReference type="Proteomes" id="UP000298327">
    <property type="component" value="Unassembled WGS sequence"/>
</dbReference>
<evidence type="ECO:0000256" key="7">
    <source>
        <dbReference type="SAM" id="Phobius"/>
    </source>
</evidence>
<dbReference type="PANTHER" id="PTHR13144:SF0">
    <property type="entry name" value="PROTEIN TEX261"/>
    <property type="match status" value="1"/>
</dbReference>
<dbReference type="GO" id="GO:0006888">
    <property type="term" value="P:endoplasmic reticulum to Golgi vesicle-mediated transport"/>
    <property type="evidence" value="ECO:0007669"/>
    <property type="project" value="InterPro"/>
</dbReference>
<evidence type="ECO:0000256" key="5">
    <source>
        <dbReference type="ARBA" id="ARBA00023136"/>
    </source>
</evidence>
<gene>
    <name evidence="8" type="ORF">EVG20_g4529</name>
</gene>
<keyword evidence="3 7" id="KW-0812">Transmembrane</keyword>
<dbReference type="PANTHER" id="PTHR13144">
    <property type="entry name" value="TEX261 PROTEIN"/>
    <property type="match status" value="1"/>
</dbReference>
<reference evidence="8 9" key="1">
    <citation type="submission" date="2019-02" db="EMBL/GenBank/DDBJ databases">
        <title>Genome sequencing of the rare red list fungi Dentipellis fragilis.</title>
        <authorList>
            <person name="Buettner E."/>
            <person name="Kellner H."/>
        </authorList>
    </citation>
    <scope>NUCLEOTIDE SEQUENCE [LARGE SCALE GENOMIC DNA]</scope>
    <source>
        <strain evidence="8 9">DSM 105465</strain>
    </source>
</reference>
<proteinExistence type="inferred from homology"/>
<dbReference type="InterPro" id="IPR007277">
    <property type="entry name" value="Svp26/Tex261"/>
</dbReference>
<feature type="transmembrane region" description="Helical" evidence="7">
    <location>
        <begin position="98"/>
        <end position="119"/>
    </location>
</feature>
<dbReference type="EMBL" id="SEOQ01000237">
    <property type="protein sequence ID" value="TFY66553.1"/>
    <property type="molecule type" value="Genomic_DNA"/>
</dbReference>
<organism evidence="8 9">
    <name type="scientific">Dentipellis fragilis</name>
    <dbReference type="NCBI Taxonomy" id="205917"/>
    <lineage>
        <taxon>Eukaryota</taxon>
        <taxon>Fungi</taxon>
        <taxon>Dikarya</taxon>
        <taxon>Basidiomycota</taxon>
        <taxon>Agaricomycotina</taxon>
        <taxon>Agaricomycetes</taxon>
        <taxon>Russulales</taxon>
        <taxon>Hericiaceae</taxon>
        <taxon>Dentipellis</taxon>
    </lineage>
</organism>
<dbReference type="AlphaFoldDB" id="A0A4Y9YY68"/>
<feature type="compositionally biased region" description="Polar residues" evidence="6">
    <location>
        <begin position="245"/>
        <end position="270"/>
    </location>
</feature>
<feature type="transmembrane region" description="Helical" evidence="7">
    <location>
        <begin position="43"/>
        <end position="62"/>
    </location>
</feature>
<name>A0A4Y9YY68_9AGAM</name>
<comment type="subcellular location">
    <subcellularLocation>
        <location evidence="1">Membrane</location>
        <topology evidence="1">Multi-pass membrane protein</topology>
    </subcellularLocation>
</comment>
<evidence type="ECO:0000313" key="9">
    <source>
        <dbReference type="Proteomes" id="UP000298327"/>
    </source>
</evidence>
<dbReference type="GO" id="GO:0005789">
    <property type="term" value="C:endoplasmic reticulum membrane"/>
    <property type="evidence" value="ECO:0007669"/>
    <property type="project" value="TreeGrafter"/>
</dbReference>
<feature type="compositionally biased region" description="Polar residues" evidence="6">
    <location>
        <begin position="296"/>
        <end position="311"/>
    </location>
</feature>
<evidence type="ECO:0000313" key="8">
    <source>
        <dbReference type="EMBL" id="TFY66553.1"/>
    </source>
</evidence>
<evidence type="ECO:0000256" key="4">
    <source>
        <dbReference type="ARBA" id="ARBA00022989"/>
    </source>
</evidence>
<evidence type="ECO:0000256" key="6">
    <source>
        <dbReference type="SAM" id="MobiDB-lite"/>
    </source>
</evidence>
<evidence type="ECO:0000256" key="1">
    <source>
        <dbReference type="ARBA" id="ARBA00004141"/>
    </source>
</evidence>
<feature type="region of interest" description="Disordered" evidence="6">
    <location>
        <begin position="223"/>
        <end position="311"/>
    </location>
</feature>
<sequence length="311" mass="33933">MSLLHLFSYGAAVVAFLFITLSLASGLLWLSELIEERSSTAKVVGTRGIYAIIAIHALLYFTDSLPLPKIAFSIFCHIVYLQNFSNTWPLISLTSPSFIASCVLVIADHFLWFFHFARLTHEVKQRSHRAFRQQVEQPPAFGDMATFFGVCVWLAPLFLFLSLSANDNALPTAAGKPSVPNVPAALPAAPSRSLFRSLVATLPTNYLPSLRPRMMSRRTASDGIIAPHSPGIRRTSSPVLVPMTPTRSLNNLPPRTPTRSSSDTFESAQASFGGRLTPTPGGEFELSPPPPPSRKMSATLTGSSPALTRRR</sequence>
<comment type="similarity">
    <text evidence="2">Belongs to the SVP26 family.</text>
</comment>
<keyword evidence="9" id="KW-1185">Reference proteome</keyword>
<dbReference type="GO" id="GO:0000139">
    <property type="term" value="C:Golgi membrane"/>
    <property type="evidence" value="ECO:0007669"/>
    <property type="project" value="TreeGrafter"/>
</dbReference>
<dbReference type="Pfam" id="PF04148">
    <property type="entry name" value="Erv26"/>
    <property type="match status" value="1"/>
</dbReference>